<comment type="cofactor">
    <cofactor evidence="1">
        <name>Zn(2+)</name>
        <dbReference type="ChEBI" id="CHEBI:29105"/>
    </cofactor>
</comment>
<keyword evidence="7" id="KW-1185">Reference proteome</keyword>
<organism evidence="6 7">
    <name type="scientific">Nesidiocoris tenuis</name>
    <dbReference type="NCBI Taxonomy" id="355587"/>
    <lineage>
        <taxon>Eukaryota</taxon>
        <taxon>Metazoa</taxon>
        <taxon>Ecdysozoa</taxon>
        <taxon>Arthropoda</taxon>
        <taxon>Hexapoda</taxon>
        <taxon>Insecta</taxon>
        <taxon>Pterygota</taxon>
        <taxon>Neoptera</taxon>
        <taxon>Paraneoptera</taxon>
        <taxon>Hemiptera</taxon>
        <taxon>Heteroptera</taxon>
        <taxon>Panheteroptera</taxon>
        <taxon>Cimicomorpha</taxon>
        <taxon>Miridae</taxon>
        <taxon>Dicyphina</taxon>
        <taxon>Nesidiocoris</taxon>
    </lineage>
</organism>
<dbReference type="PANTHER" id="PTHR43462">
    <property type="entry name" value="ALANYL-TRNA EDITING PROTEIN"/>
    <property type="match status" value="1"/>
</dbReference>
<protein>
    <submittedName>
        <fullName evidence="6">Threonyl and Alanyl tRNA synthetase second additional domain</fullName>
    </submittedName>
</protein>
<dbReference type="Gene3D" id="3.30.980.10">
    <property type="entry name" value="Threonyl-trna Synthetase, Chain A, domain 2"/>
    <property type="match status" value="1"/>
</dbReference>
<reference evidence="6 7" key="1">
    <citation type="submission" date="2023-09" db="EMBL/GenBank/DDBJ databases">
        <title>Nesidiocoris tenuis whole genome shotgun sequence.</title>
        <authorList>
            <person name="Shibata T."/>
            <person name="Shimoda M."/>
            <person name="Kobayashi T."/>
            <person name="Uehara T."/>
        </authorList>
    </citation>
    <scope>NUCLEOTIDE SEQUENCE [LARGE SCALE GENOMIC DNA]</scope>
    <source>
        <strain evidence="6 7">Japan</strain>
    </source>
</reference>
<dbReference type="SUPFAM" id="SSF55186">
    <property type="entry name" value="ThrRS/AlaRS common domain"/>
    <property type="match status" value="1"/>
</dbReference>
<name>A0ABN7BH68_9HEMI</name>
<accession>A0ABN7BH68</accession>
<dbReference type="SUPFAM" id="SSF50447">
    <property type="entry name" value="Translation proteins"/>
    <property type="match status" value="1"/>
</dbReference>
<evidence type="ECO:0000259" key="5">
    <source>
        <dbReference type="SMART" id="SM00863"/>
    </source>
</evidence>
<dbReference type="InterPro" id="IPR051335">
    <property type="entry name" value="Alanyl-tRNA_Editing_Enzymes"/>
</dbReference>
<dbReference type="EMBL" id="AP028923">
    <property type="protein sequence ID" value="BET03173.1"/>
    <property type="molecule type" value="Genomic_DNA"/>
</dbReference>
<dbReference type="Gene3D" id="2.40.30.130">
    <property type="match status" value="1"/>
</dbReference>
<evidence type="ECO:0000256" key="4">
    <source>
        <dbReference type="ARBA" id="ARBA00022833"/>
    </source>
</evidence>
<dbReference type="SMART" id="SM00863">
    <property type="entry name" value="tRNA_SAD"/>
    <property type="match status" value="1"/>
</dbReference>
<feature type="domain" description="Threonyl/alanyl tRNA synthetase SAD" evidence="5">
    <location>
        <begin position="194"/>
        <end position="237"/>
    </location>
</feature>
<dbReference type="InterPro" id="IPR018163">
    <property type="entry name" value="Thr/Ala-tRNA-synth_IIc_edit"/>
</dbReference>
<evidence type="ECO:0000256" key="1">
    <source>
        <dbReference type="ARBA" id="ARBA00001947"/>
    </source>
</evidence>
<sequence>MVVFACQRDSFLKEYSTTVLSCEPVQIDHDGSKEKISCYEVVCEDTIIFPEGGGQPYDVGRMDDVPVFKVLRRGAEAVHYVEKPIDKGTVVKQTIDWERRLDHMQQHSGQHLITAIADAMFGYATTSWWLGEEVSHIELNTTSLSQEQVEQLERAVNEKIREALPVTVAVLQNGDPQLDAATTRGLPKDHVGDVRIVTIASVEANMCCGTHVSNLAQLQSIKLLGFEKGKKGKTNLLFLVGNRVLARLDKMYKRELELNLLLKNGPDSHMMLIDKLIKSNKTVSKSLQTVLKDGASLEIEKLKASNPKPTFFFHHRKEAEMDYVNYFIKELNDPAILLLLVIGDGPECHVVLNGPPDLVQNLGPSVAEILDGKGNGKGGRFQAKCKAMKSLPKAVKLCEAAATPSAA</sequence>
<comment type="similarity">
    <text evidence="2">Belongs to the class-II aminoacyl-tRNA synthetase family. Alax-L subfamily.</text>
</comment>
<proteinExistence type="inferred from homology"/>
<evidence type="ECO:0000313" key="7">
    <source>
        <dbReference type="Proteomes" id="UP001307889"/>
    </source>
</evidence>
<dbReference type="GO" id="GO:0004812">
    <property type="term" value="F:aminoacyl-tRNA ligase activity"/>
    <property type="evidence" value="ECO:0007669"/>
    <property type="project" value="UniProtKB-KW"/>
</dbReference>
<dbReference type="InterPro" id="IPR009000">
    <property type="entry name" value="Transl_B-barrel_sf"/>
</dbReference>
<evidence type="ECO:0000313" key="6">
    <source>
        <dbReference type="EMBL" id="BET03173.1"/>
    </source>
</evidence>
<dbReference type="Pfam" id="PF07973">
    <property type="entry name" value="tRNA_SAD"/>
    <property type="match status" value="1"/>
</dbReference>
<keyword evidence="3" id="KW-0479">Metal-binding</keyword>
<gene>
    <name evidence="6" type="ORF">NTJ_15991</name>
</gene>
<keyword evidence="6" id="KW-0436">Ligase</keyword>
<evidence type="ECO:0000256" key="2">
    <source>
        <dbReference type="ARBA" id="ARBA00008429"/>
    </source>
</evidence>
<evidence type="ECO:0000256" key="3">
    <source>
        <dbReference type="ARBA" id="ARBA00022723"/>
    </source>
</evidence>
<keyword evidence="6" id="KW-0030">Aminoacyl-tRNA synthetase</keyword>
<dbReference type="Proteomes" id="UP001307889">
    <property type="component" value="Chromosome 15"/>
</dbReference>
<dbReference type="PANTHER" id="PTHR43462:SF1">
    <property type="entry name" value="ALANYL-TRNA EDITING PROTEIN AARSD1"/>
    <property type="match status" value="1"/>
</dbReference>
<keyword evidence="4" id="KW-0862">Zinc</keyword>
<dbReference type="InterPro" id="IPR012947">
    <property type="entry name" value="tRNA_SAD"/>
</dbReference>